<accession>A0ABR1VZL7</accession>
<dbReference type="PANTHER" id="PTHR21192:SF2">
    <property type="entry name" value="NADH DEHYDROGENASE [UBIQUINONE] 1 ALPHA SUBCOMPLEX ASSEMBLY FACTOR 3"/>
    <property type="match status" value="1"/>
</dbReference>
<organism evidence="2 3">
    <name type="scientific">Apiospora phragmitis</name>
    <dbReference type="NCBI Taxonomy" id="2905665"/>
    <lineage>
        <taxon>Eukaryota</taxon>
        <taxon>Fungi</taxon>
        <taxon>Dikarya</taxon>
        <taxon>Ascomycota</taxon>
        <taxon>Pezizomycotina</taxon>
        <taxon>Sordariomycetes</taxon>
        <taxon>Xylariomycetidae</taxon>
        <taxon>Amphisphaeriales</taxon>
        <taxon>Apiosporaceae</taxon>
        <taxon>Apiospora</taxon>
    </lineage>
</organism>
<reference evidence="2 3" key="1">
    <citation type="submission" date="2023-01" db="EMBL/GenBank/DDBJ databases">
        <title>Analysis of 21 Apiospora genomes using comparative genomics revels a genus with tremendous synthesis potential of carbohydrate active enzymes and secondary metabolites.</title>
        <authorList>
            <person name="Sorensen T."/>
        </authorList>
    </citation>
    <scope>NUCLEOTIDE SEQUENCE [LARGE SCALE GENOMIC DNA]</scope>
    <source>
        <strain evidence="2 3">CBS 135458</strain>
    </source>
</reference>
<dbReference type="Pfam" id="PF04430">
    <property type="entry name" value="DUF498"/>
    <property type="match status" value="1"/>
</dbReference>
<dbReference type="InterPro" id="IPR007523">
    <property type="entry name" value="NDUFAF3/AAMDC"/>
</dbReference>
<name>A0ABR1VZL7_9PEZI</name>
<keyword evidence="3" id="KW-1185">Reference proteome</keyword>
<dbReference type="PANTHER" id="PTHR21192">
    <property type="entry name" value="NUCLEAR PROTEIN E3-3"/>
    <property type="match status" value="1"/>
</dbReference>
<evidence type="ECO:0000313" key="3">
    <source>
        <dbReference type="Proteomes" id="UP001480595"/>
    </source>
</evidence>
<evidence type="ECO:0000256" key="1">
    <source>
        <dbReference type="SAM" id="MobiDB-lite"/>
    </source>
</evidence>
<dbReference type="GeneID" id="92088439"/>
<dbReference type="EMBL" id="JAQQWL010000004">
    <property type="protein sequence ID" value="KAK8076695.1"/>
    <property type="molecule type" value="Genomic_DNA"/>
</dbReference>
<dbReference type="RefSeq" id="XP_066719654.1">
    <property type="nucleotide sequence ID" value="XM_066855376.1"/>
</dbReference>
<feature type="region of interest" description="Disordered" evidence="1">
    <location>
        <begin position="144"/>
        <end position="169"/>
    </location>
</feature>
<proteinExistence type="predicted"/>
<feature type="region of interest" description="Disordered" evidence="1">
    <location>
        <begin position="70"/>
        <end position="92"/>
    </location>
</feature>
<comment type="caution">
    <text evidence="2">The sequence shown here is derived from an EMBL/GenBank/DDBJ whole genome shotgun (WGS) entry which is preliminary data.</text>
</comment>
<dbReference type="Gene3D" id="3.40.1230.10">
    <property type="entry name" value="MTH938-like"/>
    <property type="match status" value="1"/>
</dbReference>
<sequence>MAMRIPLGRSSGAFAASSSLRQAAAGARWRLQTTRAITSSCSISTRPCSSIQSQRIIAAAAAPSSSSFHTFAARRKSDDNNLPGDQPPPTDFGALDVLGNTPVPSTSVDICMWSGFQLNNGTRVTDGSGVLLVGGEAFSWRPWEAKSSSSSSSSSSTTTNNKEGSSPFRLLNEKGQWDVDASTLGLLGVIWPRPDLLVLGLGREMRPLSPELRRAISALGMRVEVLDTRNAAAQFNLLATERGVDDVAAALIPIGWREGVGAGTEDEPDVTHE</sequence>
<evidence type="ECO:0000313" key="2">
    <source>
        <dbReference type="EMBL" id="KAK8076695.1"/>
    </source>
</evidence>
<dbReference type="InterPro" id="IPR036748">
    <property type="entry name" value="MTH938-like_sf"/>
</dbReference>
<dbReference type="SUPFAM" id="SSF64076">
    <property type="entry name" value="MTH938-like"/>
    <property type="match status" value="1"/>
</dbReference>
<feature type="compositionally biased region" description="Low complexity" evidence="1">
    <location>
        <begin position="147"/>
        <end position="159"/>
    </location>
</feature>
<gene>
    <name evidence="2" type="ORF">PG994_003967</name>
</gene>
<dbReference type="Proteomes" id="UP001480595">
    <property type="component" value="Unassembled WGS sequence"/>
</dbReference>
<protein>
    <submittedName>
        <fullName evidence="2">NADH dehydrogenase</fullName>
    </submittedName>
</protein>